<feature type="compositionally biased region" description="Basic and acidic residues" evidence="1">
    <location>
        <begin position="98"/>
        <end position="108"/>
    </location>
</feature>
<dbReference type="PANTHER" id="PTHR36313:SF7">
    <property type="entry name" value="OS09G0474600 PROTEIN"/>
    <property type="match status" value="1"/>
</dbReference>
<feature type="signal peptide" evidence="2">
    <location>
        <begin position="1"/>
        <end position="20"/>
    </location>
</feature>
<evidence type="ECO:0000313" key="3">
    <source>
        <dbReference type="EMBL" id="GAV60094.1"/>
    </source>
</evidence>
<dbReference type="PANTHER" id="PTHR36313">
    <property type="entry name" value="ROOT MERISTEM GROWTH FACTOR 2"/>
    <property type="match status" value="1"/>
</dbReference>
<dbReference type="InParanoid" id="A0A1Q3AWR6"/>
<feature type="compositionally biased region" description="Polar residues" evidence="1">
    <location>
        <begin position="154"/>
        <end position="168"/>
    </location>
</feature>
<dbReference type="AlphaFoldDB" id="A0A1Q3AWR6"/>
<feature type="compositionally biased region" description="Basic and acidic residues" evidence="1">
    <location>
        <begin position="183"/>
        <end position="211"/>
    </location>
</feature>
<organism evidence="3 4">
    <name type="scientific">Cephalotus follicularis</name>
    <name type="common">Albany pitcher plant</name>
    <dbReference type="NCBI Taxonomy" id="3775"/>
    <lineage>
        <taxon>Eukaryota</taxon>
        <taxon>Viridiplantae</taxon>
        <taxon>Streptophyta</taxon>
        <taxon>Embryophyta</taxon>
        <taxon>Tracheophyta</taxon>
        <taxon>Spermatophyta</taxon>
        <taxon>Magnoliopsida</taxon>
        <taxon>eudicotyledons</taxon>
        <taxon>Gunneridae</taxon>
        <taxon>Pentapetalae</taxon>
        <taxon>rosids</taxon>
        <taxon>fabids</taxon>
        <taxon>Oxalidales</taxon>
        <taxon>Cephalotaceae</taxon>
        <taxon>Cephalotus</taxon>
    </lineage>
</organism>
<feature type="region of interest" description="Disordered" evidence="1">
    <location>
        <begin position="85"/>
        <end position="228"/>
    </location>
</feature>
<feature type="chain" id="PRO_5012456355" evidence="2">
    <location>
        <begin position="21"/>
        <end position="228"/>
    </location>
</feature>
<evidence type="ECO:0000256" key="2">
    <source>
        <dbReference type="SAM" id="SignalP"/>
    </source>
</evidence>
<comment type="caution">
    <text evidence="3">The sequence shown here is derived from an EMBL/GenBank/DDBJ whole genome shotgun (WGS) entry which is preliminary data.</text>
</comment>
<feature type="compositionally biased region" description="Polar residues" evidence="1">
    <location>
        <begin position="109"/>
        <end position="122"/>
    </location>
</feature>
<protein>
    <submittedName>
        <fullName evidence="3">Uncharacterized protein</fullName>
    </submittedName>
</protein>
<accession>A0A1Q3AWR6</accession>
<dbReference type="InterPro" id="IPR038804">
    <property type="entry name" value="RGF3"/>
</dbReference>
<dbReference type="GO" id="GO:0010082">
    <property type="term" value="P:regulation of root meristem growth"/>
    <property type="evidence" value="ECO:0007669"/>
    <property type="project" value="InterPro"/>
</dbReference>
<dbReference type="OrthoDB" id="1937240at2759"/>
<evidence type="ECO:0000256" key="1">
    <source>
        <dbReference type="SAM" id="MobiDB-lite"/>
    </source>
</evidence>
<keyword evidence="4" id="KW-1185">Reference proteome</keyword>
<name>A0A1Q3AWR6_CEPFO</name>
<gene>
    <name evidence="3" type="ORF">CFOL_v3_03625</name>
</gene>
<proteinExistence type="predicted"/>
<dbReference type="Proteomes" id="UP000187406">
    <property type="component" value="Unassembled WGS sequence"/>
</dbReference>
<sequence length="228" mass="25228">MVHIRFTSLLLLGLFCVMHAIIDSPAHAHQGGGANGEGLVVKGENVVIAQKGFLDGITGLDTREIGLGGRKMAIPSALLKKEMEKYQQRVKGRTTKISGEDHSDDDSKNSLGEPQDQLNDQSKSNKLEQKTWKTSSLGNPRNEPAVHLPKSTKPMHSQVSKKVTTKASSLDYPSRNPKQISQKRHDDDTSLKDEAKEIVNLMHKDYADMGRRSPPVNNDVPRLNIRPH</sequence>
<evidence type="ECO:0000313" key="4">
    <source>
        <dbReference type="Proteomes" id="UP000187406"/>
    </source>
</evidence>
<reference evidence="4" key="1">
    <citation type="submission" date="2016-04" db="EMBL/GenBank/DDBJ databases">
        <title>Cephalotus genome sequencing.</title>
        <authorList>
            <person name="Fukushima K."/>
            <person name="Hasebe M."/>
            <person name="Fang X."/>
        </authorList>
    </citation>
    <scope>NUCLEOTIDE SEQUENCE [LARGE SCALE GENOMIC DNA]</scope>
    <source>
        <strain evidence="4">cv. St1</strain>
    </source>
</reference>
<dbReference type="GO" id="GO:0008083">
    <property type="term" value="F:growth factor activity"/>
    <property type="evidence" value="ECO:0007669"/>
    <property type="project" value="InterPro"/>
</dbReference>
<dbReference type="EMBL" id="BDDD01000135">
    <property type="protein sequence ID" value="GAV60094.1"/>
    <property type="molecule type" value="Genomic_DNA"/>
</dbReference>
<keyword evidence="2" id="KW-0732">Signal</keyword>